<keyword evidence="3" id="KW-1185">Reference proteome</keyword>
<sequence>MSDNLNSPIYESKQTCQFGSSSMRNTQSSINPGESKATSTAAIGISTCNSNITTARSKLNNSCIGISRSGVGMYVGGMANVGASDSYRFQNSMLSQITLQNYKRQVFKLNAPNLTEFLDVNFHKKSAPTAPTSRSHHQNSINRSVTNQLPKLPEKLTHSGYQKKKFSRIKVKDSSNGFVISGSKIQENPASNITLDQFTGVSAFIPY</sequence>
<evidence type="ECO:0000256" key="1">
    <source>
        <dbReference type="SAM" id="MobiDB-lite"/>
    </source>
</evidence>
<dbReference type="InParanoid" id="A0A078ADQ1"/>
<feature type="compositionally biased region" description="Polar residues" evidence="1">
    <location>
        <begin position="129"/>
        <end position="147"/>
    </location>
</feature>
<feature type="region of interest" description="Disordered" evidence="1">
    <location>
        <begin position="126"/>
        <end position="147"/>
    </location>
</feature>
<dbReference type="AlphaFoldDB" id="A0A078ADQ1"/>
<protein>
    <submittedName>
        <fullName evidence="2">Uncharacterized protein</fullName>
    </submittedName>
</protein>
<name>A0A078ADQ1_STYLE</name>
<reference evidence="2 3" key="1">
    <citation type="submission" date="2014-06" db="EMBL/GenBank/DDBJ databases">
        <authorList>
            <person name="Swart Estienne"/>
        </authorList>
    </citation>
    <scope>NUCLEOTIDE SEQUENCE [LARGE SCALE GENOMIC DNA]</scope>
    <source>
        <strain evidence="2 3">130c</strain>
    </source>
</reference>
<dbReference type="Proteomes" id="UP000039865">
    <property type="component" value="Unassembled WGS sequence"/>
</dbReference>
<evidence type="ECO:0000313" key="3">
    <source>
        <dbReference type="Proteomes" id="UP000039865"/>
    </source>
</evidence>
<gene>
    <name evidence="2" type="primary">Contig11381.g12164</name>
    <name evidence="2" type="ORF">STYLEM_9352</name>
</gene>
<organism evidence="2 3">
    <name type="scientific">Stylonychia lemnae</name>
    <name type="common">Ciliate</name>
    <dbReference type="NCBI Taxonomy" id="5949"/>
    <lineage>
        <taxon>Eukaryota</taxon>
        <taxon>Sar</taxon>
        <taxon>Alveolata</taxon>
        <taxon>Ciliophora</taxon>
        <taxon>Intramacronucleata</taxon>
        <taxon>Spirotrichea</taxon>
        <taxon>Stichotrichia</taxon>
        <taxon>Sporadotrichida</taxon>
        <taxon>Oxytrichidae</taxon>
        <taxon>Stylonychinae</taxon>
        <taxon>Stylonychia</taxon>
    </lineage>
</organism>
<accession>A0A078ADQ1</accession>
<evidence type="ECO:0000313" key="2">
    <source>
        <dbReference type="EMBL" id="CDW80354.1"/>
    </source>
</evidence>
<proteinExistence type="predicted"/>
<dbReference type="EMBL" id="CCKQ01008891">
    <property type="protein sequence ID" value="CDW80354.1"/>
    <property type="molecule type" value="Genomic_DNA"/>
</dbReference>